<dbReference type="InterPro" id="IPR058240">
    <property type="entry name" value="rSAM_sf"/>
</dbReference>
<dbReference type="PANTHER" id="PTHR11135">
    <property type="entry name" value="HISTONE ACETYLTRANSFERASE-RELATED"/>
    <property type="match status" value="1"/>
</dbReference>
<dbReference type="PROSITE" id="PS51918">
    <property type="entry name" value="RADICAL_SAM"/>
    <property type="match status" value="1"/>
</dbReference>
<evidence type="ECO:0000256" key="5">
    <source>
        <dbReference type="ARBA" id="ARBA00023004"/>
    </source>
</evidence>
<feature type="domain" description="Radical SAM core" evidence="7">
    <location>
        <begin position="16"/>
        <end position="254"/>
    </location>
</feature>
<dbReference type="OrthoDB" id="9801689at2"/>
<dbReference type="SUPFAM" id="SSF102114">
    <property type="entry name" value="Radical SAM enzymes"/>
    <property type="match status" value="1"/>
</dbReference>
<dbReference type="SMART" id="SM00729">
    <property type="entry name" value="Elp3"/>
    <property type="match status" value="1"/>
</dbReference>
<dbReference type="AlphaFoldDB" id="C5CFU4"/>
<dbReference type="InterPro" id="IPR005911">
    <property type="entry name" value="YhcC-like"/>
</dbReference>
<dbReference type="SFLD" id="SFLDG01086">
    <property type="entry name" value="elongater_protein-like"/>
    <property type="match status" value="1"/>
</dbReference>
<keyword evidence="9" id="KW-1185">Reference proteome</keyword>
<reference evidence="8 9" key="1">
    <citation type="submission" date="2009-06" db="EMBL/GenBank/DDBJ databases">
        <title>Complete sequence of Thermotogales bacterium TBF 19.5.1.</title>
        <authorList>
            <consortium name="US DOE Joint Genome Institute"/>
            <person name="Lucas S."/>
            <person name="Copeland A."/>
            <person name="Lapidus A."/>
            <person name="Glavina del Rio T."/>
            <person name="Tice H."/>
            <person name="Bruce D."/>
            <person name="Goodwin L."/>
            <person name="Pitluck S."/>
            <person name="Chertkov O."/>
            <person name="Brettin T."/>
            <person name="Detter J.C."/>
            <person name="Han C."/>
            <person name="Schmutz J."/>
            <person name="Larimer F."/>
            <person name="Land M."/>
            <person name="Hauser L."/>
            <person name="Kyrpides N."/>
            <person name="Ovchinnikova G."/>
            <person name="Noll K."/>
        </authorList>
    </citation>
    <scope>NUCLEOTIDE SEQUENCE [LARGE SCALE GENOMIC DNA]</scope>
    <source>
        <strain evidence="9">ATCC BAA-1733 / DSM 21960 / TBF 19.5.1</strain>
    </source>
</reference>
<keyword evidence="6" id="KW-0411">Iron-sulfur</keyword>
<dbReference type="Pfam" id="PF16199">
    <property type="entry name" value="Radical_SAM_C"/>
    <property type="match status" value="1"/>
</dbReference>
<dbReference type="eggNOG" id="COG1242">
    <property type="taxonomic scope" value="Bacteria"/>
</dbReference>
<dbReference type="NCBIfam" id="TIGR01212">
    <property type="entry name" value="TIGR01212 family radical SAM protein"/>
    <property type="match status" value="1"/>
</dbReference>
<organism evidence="8 9">
    <name type="scientific">Kosmotoga olearia (strain ATCC BAA-1733 / DSM 21960 / TBF 19.5.1)</name>
    <dbReference type="NCBI Taxonomy" id="521045"/>
    <lineage>
        <taxon>Bacteria</taxon>
        <taxon>Thermotogati</taxon>
        <taxon>Thermotogota</taxon>
        <taxon>Thermotogae</taxon>
        <taxon>Kosmotogales</taxon>
        <taxon>Kosmotogaceae</taxon>
        <taxon>Kosmotoga</taxon>
    </lineage>
</organism>
<dbReference type="GO" id="GO:0051539">
    <property type="term" value="F:4 iron, 4 sulfur cluster binding"/>
    <property type="evidence" value="ECO:0007669"/>
    <property type="project" value="UniProtKB-KW"/>
</dbReference>
<dbReference type="KEGG" id="kol:Kole_1752"/>
<dbReference type="RefSeq" id="WP_015869082.1">
    <property type="nucleotide sequence ID" value="NC_012785.1"/>
</dbReference>
<gene>
    <name evidence="8" type="ordered locus">Kole_1752</name>
</gene>
<dbReference type="SFLD" id="SFLDS00029">
    <property type="entry name" value="Radical_SAM"/>
    <property type="match status" value="1"/>
</dbReference>
<evidence type="ECO:0000256" key="3">
    <source>
        <dbReference type="ARBA" id="ARBA00022691"/>
    </source>
</evidence>
<dbReference type="Pfam" id="PF04055">
    <property type="entry name" value="Radical_SAM"/>
    <property type="match status" value="1"/>
</dbReference>
<proteinExistence type="predicted"/>
<keyword evidence="4" id="KW-0479">Metal-binding</keyword>
<keyword evidence="3" id="KW-0949">S-adenosyl-L-methionine</keyword>
<dbReference type="GO" id="GO:0046872">
    <property type="term" value="F:metal ion binding"/>
    <property type="evidence" value="ECO:0007669"/>
    <property type="project" value="UniProtKB-KW"/>
</dbReference>
<dbReference type="HOGENOM" id="CLU_060920_0_0_0"/>
<dbReference type="InterPro" id="IPR006638">
    <property type="entry name" value="Elp3/MiaA/NifB-like_rSAM"/>
</dbReference>
<keyword evidence="2" id="KW-0004">4Fe-4S</keyword>
<sequence>MNHKPYRHLKGYLIERYGEVVYRIPIDAGFTCPNKNGTKGRGGCIYCDPTGSGFSVDGQKSIREQMLERIEKLRAKGIKKYMAYFQANSNTYAPVKKLKELYDSAISDDIVILDVSTRPDLASEETLELLESYKEKLDVIIEFGLQTANFWTLKKLNRGHTLAEFIDAVIRAKKHGLEVVAHVIVNLPWDTMTDVIETAKILSALSVDGVKIHSLYVVEGTALGKMYKKGLIQICDLHEYIERVITFLEFLDPEIVIHRLVADPPKEGTLFANWGLPKIEIINRIEKKMKEENRLQGGRFNYLNR</sequence>
<keyword evidence="5" id="KW-0408">Iron</keyword>
<dbReference type="InterPro" id="IPR023404">
    <property type="entry name" value="rSAM_horseshoe"/>
</dbReference>
<evidence type="ECO:0000256" key="6">
    <source>
        <dbReference type="ARBA" id="ARBA00023014"/>
    </source>
</evidence>
<dbReference type="InterPro" id="IPR032432">
    <property type="entry name" value="Radical_SAM_C"/>
</dbReference>
<evidence type="ECO:0000256" key="4">
    <source>
        <dbReference type="ARBA" id="ARBA00022723"/>
    </source>
</evidence>
<dbReference type="EMBL" id="CP001634">
    <property type="protein sequence ID" value="ACR80438.1"/>
    <property type="molecule type" value="Genomic_DNA"/>
</dbReference>
<dbReference type="InterPro" id="IPR039661">
    <property type="entry name" value="ELP3"/>
</dbReference>
<accession>C5CFU4</accession>
<protein>
    <recommendedName>
        <fullName evidence="7">Radical SAM core domain-containing protein</fullName>
    </recommendedName>
</protein>
<dbReference type="PANTHER" id="PTHR11135:SF1">
    <property type="entry name" value="PROTEIN YHCC"/>
    <property type="match status" value="1"/>
</dbReference>
<dbReference type="SFLD" id="SFLDG01091">
    <property type="entry name" value="uncharacterized_CHP01210-like"/>
    <property type="match status" value="1"/>
</dbReference>
<dbReference type="InterPro" id="IPR007197">
    <property type="entry name" value="rSAM"/>
</dbReference>
<reference evidence="8 9" key="2">
    <citation type="journal article" date="2011" name="J. Bacteriol.">
        <title>Genome Sequence of Kosmotoga olearia Strain TBF 19.5.1, a Thermophilic Bacterium with a Wide Growth Temperature Range, Isolated from the Troll B Oil Platform in the North Sea.</title>
        <authorList>
            <person name="Swithers K.S."/>
            <person name="Dipippo J.L."/>
            <person name="Bruce D.C."/>
            <person name="Detter C."/>
            <person name="Tapia R."/>
            <person name="Han S."/>
            <person name="Goodwin L.A."/>
            <person name="Han J."/>
            <person name="Woyke T."/>
            <person name="Pitluck S."/>
            <person name="Pennacchio L."/>
            <person name="Nolan M."/>
            <person name="Mikhailova N."/>
            <person name="Land M.L."/>
            <person name="Nesbo C.L."/>
            <person name="Gogarten J.P."/>
            <person name="Noll K.M."/>
        </authorList>
    </citation>
    <scope>NUCLEOTIDE SEQUENCE [LARGE SCALE GENOMIC DNA]</scope>
    <source>
        <strain evidence="9">ATCC BAA-1733 / DSM 21960 / TBF 19.5.1</strain>
    </source>
</reference>
<name>C5CFU4_KOSOT</name>
<dbReference type="Gene3D" id="3.80.30.20">
    <property type="entry name" value="tm_1862 like domain"/>
    <property type="match status" value="1"/>
</dbReference>
<evidence type="ECO:0000256" key="2">
    <source>
        <dbReference type="ARBA" id="ARBA00022485"/>
    </source>
</evidence>
<comment type="cofactor">
    <cofactor evidence="1">
        <name>[4Fe-4S] cluster</name>
        <dbReference type="ChEBI" id="CHEBI:49883"/>
    </cofactor>
</comment>
<dbReference type="STRING" id="521045.Kole_1752"/>
<evidence type="ECO:0000313" key="9">
    <source>
        <dbReference type="Proteomes" id="UP000002382"/>
    </source>
</evidence>
<evidence type="ECO:0000313" key="8">
    <source>
        <dbReference type="EMBL" id="ACR80438.1"/>
    </source>
</evidence>
<dbReference type="Proteomes" id="UP000002382">
    <property type="component" value="Chromosome"/>
</dbReference>
<dbReference type="GO" id="GO:0003824">
    <property type="term" value="F:catalytic activity"/>
    <property type="evidence" value="ECO:0007669"/>
    <property type="project" value="InterPro"/>
</dbReference>
<evidence type="ECO:0000259" key="7">
    <source>
        <dbReference type="PROSITE" id="PS51918"/>
    </source>
</evidence>
<evidence type="ECO:0000256" key="1">
    <source>
        <dbReference type="ARBA" id="ARBA00001966"/>
    </source>
</evidence>